<evidence type="ECO:0000313" key="3">
    <source>
        <dbReference type="Proteomes" id="UP000732377"/>
    </source>
</evidence>
<protein>
    <submittedName>
        <fullName evidence="2">DUF448 domain-containing protein</fullName>
    </submittedName>
</protein>
<dbReference type="Pfam" id="PF04296">
    <property type="entry name" value="YlxR"/>
    <property type="match status" value="1"/>
</dbReference>
<dbReference type="PANTHER" id="PTHR34215">
    <property type="entry name" value="BLL0784 PROTEIN"/>
    <property type="match status" value="1"/>
</dbReference>
<dbReference type="InterPro" id="IPR035931">
    <property type="entry name" value="YlxR-like_sf"/>
</dbReference>
<reference evidence="2" key="1">
    <citation type="submission" date="2017-11" db="EMBL/GenBank/DDBJ databases">
        <title>Three new genomes from thermophilic consortium.</title>
        <authorList>
            <person name="Quaggio R."/>
            <person name="Amgarten D."/>
            <person name="Setubal J.C."/>
        </authorList>
    </citation>
    <scope>NUCLEOTIDE SEQUENCE</scope>
    <source>
        <strain evidence="2">ZCTH01-B2</strain>
    </source>
</reference>
<proteinExistence type="predicted"/>
<dbReference type="AlphaFoldDB" id="A0A953IEG3"/>
<comment type="caution">
    <text evidence="2">The sequence shown here is derived from an EMBL/GenBank/DDBJ whole genome shotgun (WGS) entry which is preliminary data.</text>
</comment>
<dbReference type="PANTHER" id="PTHR34215:SF1">
    <property type="entry name" value="YLXR DOMAIN-CONTAINING PROTEIN"/>
    <property type="match status" value="1"/>
</dbReference>
<dbReference type="InterPro" id="IPR007393">
    <property type="entry name" value="YlxR_dom"/>
</dbReference>
<dbReference type="CDD" id="cd00279">
    <property type="entry name" value="YlxR"/>
    <property type="match status" value="1"/>
</dbReference>
<evidence type="ECO:0000259" key="1">
    <source>
        <dbReference type="Pfam" id="PF04296"/>
    </source>
</evidence>
<dbReference type="SUPFAM" id="SSF64376">
    <property type="entry name" value="YlxR-like"/>
    <property type="match status" value="1"/>
</dbReference>
<sequence length="99" mass="10972">MARGRQPKVKKVPQRMCVGCGQMRPKKELIRIVRTPEGAIELDTSPSGKRPGRGAYLCPDSQCLAKAVKGKRLERSLEQPISDEVWTQLEAQLGTVKAE</sequence>
<feature type="domain" description="YlxR" evidence="1">
    <location>
        <begin position="15"/>
        <end position="90"/>
    </location>
</feature>
<gene>
    <name evidence="2" type="ORF">CWE10_11915</name>
</gene>
<name>A0A953IEG3_SYMTR</name>
<dbReference type="EMBL" id="PIUK01000117">
    <property type="protein sequence ID" value="MBY6276895.1"/>
    <property type="molecule type" value="Genomic_DNA"/>
</dbReference>
<evidence type="ECO:0000313" key="2">
    <source>
        <dbReference type="EMBL" id="MBY6276895.1"/>
    </source>
</evidence>
<dbReference type="Gene3D" id="3.30.1230.10">
    <property type="entry name" value="YlxR-like"/>
    <property type="match status" value="1"/>
</dbReference>
<dbReference type="NCBIfam" id="NF047356">
    <property type="entry name" value="RNA_bind_RnpM"/>
    <property type="match status" value="1"/>
</dbReference>
<dbReference type="Proteomes" id="UP000732377">
    <property type="component" value="Unassembled WGS sequence"/>
</dbReference>
<organism evidence="2 3">
    <name type="scientific">Symbiobacterium thermophilum</name>
    <dbReference type="NCBI Taxonomy" id="2734"/>
    <lineage>
        <taxon>Bacteria</taxon>
        <taxon>Bacillati</taxon>
        <taxon>Bacillota</taxon>
        <taxon>Clostridia</taxon>
        <taxon>Eubacteriales</taxon>
        <taxon>Symbiobacteriaceae</taxon>
        <taxon>Symbiobacterium</taxon>
    </lineage>
</organism>
<dbReference type="InterPro" id="IPR037465">
    <property type="entry name" value="YlxR"/>
</dbReference>
<dbReference type="RefSeq" id="WP_043713758.1">
    <property type="nucleotide sequence ID" value="NZ_JACSIR010000098.1"/>
</dbReference>
<accession>A0A953IEG3</accession>